<dbReference type="AlphaFoldDB" id="A0A5D2VUR4"/>
<protein>
    <submittedName>
        <fullName evidence="1">Uncharacterized protein</fullName>
    </submittedName>
</protein>
<proteinExistence type="predicted"/>
<organism evidence="1 2">
    <name type="scientific">Gossypium mustelinum</name>
    <name type="common">Cotton</name>
    <name type="synonym">Gossypium caicoense</name>
    <dbReference type="NCBI Taxonomy" id="34275"/>
    <lineage>
        <taxon>Eukaryota</taxon>
        <taxon>Viridiplantae</taxon>
        <taxon>Streptophyta</taxon>
        <taxon>Embryophyta</taxon>
        <taxon>Tracheophyta</taxon>
        <taxon>Spermatophyta</taxon>
        <taxon>Magnoliopsida</taxon>
        <taxon>eudicotyledons</taxon>
        <taxon>Gunneridae</taxon>
        <taxon>Pentapetalae</taxon>
        <taxon>rosids</taxon>
        <taxon>malvids</taxon>
        <taxon>Malvales</taxon>
        <taxon>Malvaceae</taxon>
        <taxon>Malvoideae</taxon>
        <taxon>Gossypium</taxon>
    </lineage>
</organism>
<sequence length="68" mass="7537">MASKGQRFEASFTTEHTLVGLNTAFGVVSQIVDREVTLEDSQETTNTFGIPEAIVSPWLQFQTLLAFM</sequence>
<evidence type="ECO:0000313" key="2">
    <source>
        <dbReference type="Proteomes" id="UP000323597"/>
    </source>
</evidence>
<dbReference type="Proteomes" id="UP000323597">
    <property type="component" value="Chromosome D02"/>
</dbReference>
<name>A0A5D2VUR4_GOSMU</name>
<gene>
    <name evidence="1" type="ORF">E1A91_D02G114300v1</name>
</gene>
<dbReference type="EMBL" id="CM017650">
    <property type="protein sequence ID" value="TYI93086.1"/>
    <property type="molecule type" value="Genomic_DNA"/>
</dbReference>
<reference evidence="1 2" key="1">
    <citation type="submission" date="2019-07" db="EMBL/GenBank/DDBJ databases">
        <title>WGS assembly of Gossypium mustelinum.</title>
        <authorList>
            <person name="Chen Z.J."/>
            <person name="Sreedasyam A."/>
            <person name="Ando A."/>
            <person name="Song Q."/>
            <person name="De L."/>
            <person name="Hulse-Kemp A."/>
            <person name="Ding M."/>
            <person name="Ye W."/>
            <person name="Kirkbride R."/>
            <person name="Jenkins J."/>
            <person name="Plott C."/>
            <person name="Lovell J."/>
            <person name="Lin Y.-M."/>
            <person name="Vaughn R."/>
            <person name="Liu B."/>
            <person name="Li W."/>
            <person name="Simpson S."/>
            <person name="Scheffler B."/>
            <person name="Saski C."/>
            <person name="Grover C."/>
            <person name="Hu G."/>
            <person name="Conover J."/>
            <person name="Carlson J."/>
            <person name="Shu S."/>
            <person name="Boston L."/>
            <person name="Williams M."/>
            <person name="Peterson D."/>
            <person name="Mcgee K."/>
            <person name="Jones D."/>
            <person name="Wendel J."/>
            <person name="Stelly D."/>
            <person name="Grimwood J."/>
            <person name="Schmutz J."/>
        </authorList>
    </citation>
    <scope>NUCLEOTIDE SEQUENCE [LARGE SCALE GENOMIC DNA]</scope>
    <source>
        <strain evidence="1">1408120.09</strain>
    </source>
</reference>
<keyword evidence="2" id="KW-1185">Reference proteome</keyword>
<evidence type="ECO:0000313" key="1">
    <source>
        <dbReference type="EMBL" id="TYI93087.1"/>
    </source>
</evidence>
<dbReference type="EMBL" id="CM017650">
    <property type="protein sequence ID" value="TYI93087.1"/>
    <property type="molecule type" value="Genomic_DNA"/>
</dbReference>
<accession>A0A5D2VUR4</accession>